<comment type="function">
    <text evidence="5">Involved in chemotaxis. Part of a chemotaxis signal transduction system that modulates chemotaxis in response to various stimuli. Catalyzes the demethylation of specific methylglutamate residues introduced into the chemoreceptors (methyl-accepting chemotaxis proteins or MCP) by CheR. Also mediates the irreversible deamidation of specific glutamine residues to glutamic acid.</text>
</comment>
<dbReference type="SMART" id="SM00448">
    <property type="entry name" value="REC"/>
    <property type="match status" value="1"/>
</dbReference>
<feature type="domain" description="CheB-type methylesterase" evidence="9">
    <location>
        <begin position="155"/>
        <end position="340"/>
    </location>
</feature>
<accession>A0A921FB98</accession>
<proteinExistence type="inferred from homology"/>
<dbReference type="InterPro" id="IPR000673">
    <property type="entry name" value="Sig_transdc_resp-reg_Me-estase"/>
</dbReference>
<evidence type="ECO:0000256" key="7">
    <source>
        <dbReference type="PROSITE-ProRule" id="PRU00169"/>
    </source>
</evidence>
<dbReference type="Gene3D" id="3.40.50.180">
    <property type="entry name" value="Methylesterase CheB, C-terminal domain"/>
    <property type="match status" value="1"/>
</dbReference>
<dbReference type="NCBIfam" id="NF001965">
    <property type="entry name" value="PRK00742.1"/>
    <property type="match status" value="1"/>
</dbReference>
<dbReference type="GO" id="GO:0008984">
    <property type="term" value="F:protein-glutamate methylesterase activity"/>
    <property type="evidence" value="ECO:0007669"/>
    <property type="project" value="UniProtKB-UniRule"/>
</dbReference>
<dbReference type="InterPro" id="IPR035909">
    <property type="entry name" value="CheB_C"/>
</dbReference>
<comment type="similarity">
    <text evidence="5">Belongs to the CheB family.</text>
</comment>
<comment type="subcellular location">
    <subcellularLocation>
        <location evidence="5">Cytoplasm</location>
    </subcellularLocation>
</comment>
<dbReference type="GO" id="GO:0050568">
    <property type="term" value="F:protein-glutamine glutaminase activity"/>
    <property type="evidence" value="ECO:0007669"/>
    <property type="project" value="UniProtKB-UniRule"/>
</dbReference>
<dbReference type="PANTHER" id="PTHR42872">
    <property type="entry name" value="PROTEIN-GLUTAMATE METHYLESTERASE/PROTEIN-GLUTAMINE GLUTAMINASE"/>
    <property type="match status" value="1"/>
</dbReference>
<dbReference type="Gene3D" id="3.40.50.2300">
    <property type="match status" value="1"/>
</dbReference>
<keyword evidence="10" id="KW-0808">Transferase</keyword>
<dbReference type="GO" id="GO:0032259">
    <property type="term" value="P:methylation"/>
    <property type="evidence" value="ECO:0007669"/>
    <property type="project" value="UniProtKB-KW"/>
</dbReference>
<evidence type="ECO:0000256" key="1">
    <source>
        <dbReference type="ARBA" id="ARBA00022490"/>
    </source>
</evidence>
<dbReference type="InterPro" id="IPR001789">
    <property type="entry name" value="Sig_transdc_resp-reg_receiver"/>
</dbReference>
<dbReference type="InterPro" id="IPR011006">
    <property type="entry name" value="CheY-like_superfamily"/>
</dbReference>
<dbReference type="EC" id="3.5.1.44" evidence="5"/>
<dbReference type="HAMAP" id="MF_00099">
    <property type="entry name" value="CheB_chemtxs"/>
    <property type="match status" value="1"/>
</dbReference>
<evidence type="ECO:0000313" key="10">
    <source>
        <dbReference type="EMBL" id="HJE97308.1"/>
    </source>
</evidence>
<reference evidence="10" key="2">
    <citation type="submission" date="2021-09" db="EMBL/GenBank/DDBJ databases">
        <authorList>
            <person name="Gilroy R."/>
        </authorList>
    </citation>
    <scope>NUCLEOTIDE SEQUENCE</scope>
    <source>
        <strain evidence="10">CHK174-6876</strain>
    </source>
</reference>
<dbReference type="GO" id="GO:0000156">
    <property type="term" value="F:phosphorelay response regulator activity"/>
    <property type="evidence" value="ECO:0007669"/>
    <property type="project" value="InterPro"/>
</dbReference>
<dbReference type="AlphaFoldDB" id="A0A921FB98"/>
<dbReference type="Pfam" id="PF01339">
    <property type="entry name" value="CheB_methylest"/>
    <property type="match status" value="1"/>
</dbReference>
<dbReference type="PIRSF" id="PIRSF000876">
    <property type="entry name" value="RR_chemtxs_CheB"/>
    <property type="match status" value="1"/>
</dbReference>
<evidence type="ECO:0000256" key="4">
    <source>
        <dbReference type="ARBA" id="ARBA00048267"/>
    </source>
</evidence>
<comment type="domain">
    <text evidence="5">Contains a C-terminal catalytic domain, and an N-terminal region which modulates catalytic activity.</text>
</comment>
<sequence>MNRILMVDDSAFMRKVISDILNKMPSVSTVRIARNGQNCLDILDADNDFDLILMDIEMPVMDGLSALRQIKKDYSIPVVMLSAVSDQAVTIKALEYGAADFIEKPVNLMEIQDEWVRELYAKIKNICGRASKPQVSARHITAANSNNPNRAHKKRNAKPQAVVIGSSTGGPKALLEIIKGVSHTNVPVFIVQHMPAGFTRTFSERLNEESGATVVEASDNMLIKNQIYLCPGNYHMTIQGDRLKLDQRPKMHGIRPAVDYLFQTAAAHYGADLTAFILTGMGHDGTAGLQTIMDEGGYVIAEDQESCTVFGMPRSAIEAHVVDEVVSLHEIGKILQTIVG</sequence>
<comment type="PTM">
    <text evidence="5">Phosphorylated by CheA. Phosphorylation of the N-terminal regulatory domain activates the methylesterase activity.</text>
</comment>
<keyword evidence="10" id="KW-0489">Methyltransferase</keyword>
<evidence type="ECO:0000256" key="5">
    <source>
        <dbReference type="HAMAP-Rule" id="MF_00099"/>
    </source>
</evidence>
<gene>
    <name evidence="5 10" type="primary">cheB</name>
    <name evidence="10" type="ORF">K8V00_06775</name>
</gene>
<feature type="active site" evidence="5 6">
    <location>
        <position position="167"/>
    </location>
</feature>
<dbReference type="PROSITE" id="PS50122">
    <property type="entry name" value="CHEB"/>
    <property type="match status" value="1"/>
</dbReference>
<organism evidence="10 11">
    <name type="scientific">Ligilactobacillus acidipiscis</name>
    <dbReference type="NCBI Taxonomy" id="89059"/>
    <lineage>
        <taxon>Bacteria</taxon>
        <taxon>Bacillati</taxon>
        <taxon>Bacillota</taxon>
        <taxon>Bacilli</taxon>
        <taxon>Lactobacillales</taxon>
        <taxon>Lactobacillaceae</taxon>
        <taxon>Ligilactobacillus</taxon>
    </lineage>
</organism>
<dbReference type="Proteomes" id="UP000707535">
    <property type="component" value="Unassembled WGS sequence"/>
</dbReference>
<evidence type="ECO:0000256" key="6">
    <source>
        <dbReference type="PROSITE-ProRule" id="PRU00050"/>
    </source>
</evidence>
<evidence type="ECO:0000256" key="3">
    <source>
        <dbReference type="ARBA" id="ARBA00022801"/>
    </source>
</evidence>
<dbReference type="GO" id="GO:0006935">
    <property type="term" value="P:chemotaxis"/>
    <property type="evidence" value="ECO:0007669"/>
    <property type="project" value="UniProtKB-UniRule"/>
</dbReference>
<evidence type="ECO:0000256" key="2">
    <source>
        <dbReference type="ARBA" id="ARBA00022500"/>
    </source>
</evidence>
<dbReference type="SUPFAM" id="SSF52172">
    <property type="entry name" value="CheY-like"/>
    <property type="match status" value="1"/>
</dbReference>
<dbReference type="InterPro" id="IPR008248">
    <property type="entry name" value="CheB-like"/>
</dbReference>
<dbReference type="PROSITE" id="PS50110">
    <property type="entry name" value="RESPONSE_REGULATORY"/>
    <property type="match status" value="1"/>
</dbReference>
<protein>
    <recommendedName>
        <fullName evidence="5">Protein-glutamate methylesterase/protein-glutamine glutaminase</fullName>
        <ecNumber evidence="5">3.1.1.61</ecNumber>
        <ecNumber evidence="5">3.5.1.44</ecNumber>
    </recommendedName>
</protein>
<evidence type="ECO:0000259" key="9">
    <source>
        <dbReference type="PROSITE" id="PS50122"/>
    </source>
</evidence>
<comment type="catalytic activity">
    <reaction evidence="5">
        <text>L-glutaminyl-[protein] + H2O = L-glutamyl-[protein] + NH4(+)</text>
        <dbReference type="Rhea" id="RHEA:16441"/>
        <dbReference type="Rhea" id="RHEA-COMP:10207"/>
        <dbReference type="Rhea" id="RHEA-COMP:10208"/>
        <dbReference type="ChEBI" id="CHEBI:15377"/>
        <dbReference type="ChEBI" id="CHEBI:28938"/>
        <dbReference type="ChEBI" id="CHEBI:29973"/>
        <dbReference type="ChEBI" id="CHEBI:30011"/>
        <dbReference type="EC" id="3.5.1.44"/>
    </reaction>
</comment>
<feature type="active site" evidence="5 6">
    <location>
        <position position="193"/>
    </location>
</feature>
<keyword evidence="3 5" id="KW-0378">Hydrolase</keyword>
<dbReference type="Pfam" id="PF00072">
    <property type="entry name" value="Response_reg"/>
    <property type="match status" value="1"/>
</dbReference>
<reference evidence="10" key="1">
    <citation type="journal article" date="2021" name="PeerJ">
        <title>Extensive microbial diversity within the chicken gut microbiome revealed by metagenomics and culture.</title>
        <authorList>
            <person name="Gilroy R."/>
            <person name="Ravi A."/>
            <person name="Getino M."/>
            <person name="Pursley I."/>
            <person name="Horton D.L."/>
            <person name="Alikhan N.F."/>
            <person name="Baker D."/>
            <person name="Gharbi K."/>
            <person name="Hall N."/>
            <person name="Watson M."/>
            <person name="Adriaenssens E.M."/>
            <person name="Foster-Nyarko E."/>
            <person name="Jarju S."/>
            <person name="Secka A."/>
            <person name="Antonio M."/>
            <person name="Oren A."/>
            <person name="Chaudhuri R.R."/>
            <person name="La Ragione R."/>
            <person name="Hildebrand F."/>
            <person name="Pallen M.J."/>
        </authorList>
    </citation>
    <scope>NUCLEOTIDE SEQUENCE</scope>
    <source>
        <strain evidence="10">CHK174-6876</strain>
    </source>
</reference>
<feature type="active site" evidence="5 6">
    <location>
        <position position="284"/>
    </location>
</feature>
<comment type="caution">
    <text evidence="10">The sequence shown here is derived from an EMBL/GenBank/DDBJ whole genome shotgun (WGS) entry which is preliminary data.</text>
</comment>
<dbReference type="EC" id="3.1.1.61" evidence="5"/>
<feature type="domain" description="Response regulatory" evidence="8">
    <location>
        <begin position="3"/>
        <end position="119"/>
    </location>
</feature>
<dbReference type="PANTHER" id="PTHR42872:SF6">
    <property type="entry name" value="PROTEIN-GLUTAMATE METHYLESTERASE_PROTEIN-GLUTAMINE GLUTAMINASE"/>
    <property type="match status" value="1"/>
</dbReference>
<dbReference type="GO" id="GO:0008168">
    <property type="term" value="F:methyltransferase activity"/>
    <property type="evidence" value="ECO:0007669"/>
    <property type="project" value="UniProtKB-KW"/>
</dbReference>
<evidence type="ECO:0000259" key="8">
    <source>
        <dbReference type="PROSITE" id="PS50110"/>
    </source>
</evidence>
<keyword evidence="5 7" id="KW-0597">Phosphoprotein</keyword>
<feature type="modified residue" description="4-aspartylphosphate" evidence="5 7">
    <location>
        <position position="55"/>
    </location>
</feature>
<dbReference type="SUPFAM" id="SSF52738">
    <property type="entry name" value="Methylesterase CheB, C-terminal domain"/>
    <property type="match status" value="1"/>
</dbReference>
<keyword evidence="1 5" id="KW-0963">Cytoplasm</keyword>
<name>A0A921FB98_9LACO</name>
<dbReference type="CDD" id="cd16432">
    <property type="entry name" value="CheB_Rec"/>
    <property type="match status" value="1"/>
</dbReference>
<dbReference type="GO" id="GO:0005737">
    <property type="term" value="C:cytoplasm"/>
    <property type="evidence" value="ECO:0007669"/>
    <property type="project" value="UniProtKB-SubCell"/>
</dbReference>
<comment type="catalytic activity">
    <reaction evidence="4 5">
        <text>[protein]-L-glutamate 5-O-methyl ester + H2O = L-glutamyl-[protein] + methanol + H(+)</text>
        <dbReference type="Rhea" id="RHEA:23236"/>
        <dbReference type="Rhea" id="RHEA-COMP:10208"/>
        <dbReference type="Rhea" id="RHEA-COMP:10311"/>
        <dbReference type="ChEBI" id="CHEBI:15377"/>
        <dbReference type="ChEBI" id="CHEBI:15378"/>
        <dbReference type="ChEBI" id="CHEBI:17790"/>
        <dbReference type="ChEBI" id="CHEBI:29973"/>
        <dbReference type="ChEBI" id="CHEBI:82795"/>
        <dbReference type="EC" id="3.1.1.61"/>
    </reaction>
</comment>
<dbReference type="CDD" id="cd17541">
    <property type="entry name" value="REC_CheB-like"/>
    <property type="match status" value="1"/>
</dbReference>
<evidence type="ECO:0000313" key="11">
    <source>
        <dbReference type="Proteomes" id="UP000707535"/>
    </source>
</evidence>
<dbReference type="EMBL" id="DYXG01000065">
    <property type="protein sequence ID" value="HJE97308.1"/>
    <property type="molecule type" value="Genomic_DNA"/>
</dbReference>
<keyword evidence="2 5" id="KW-0145">Chemotaxis</keyword>